<proteinExistence type="predicted"/>
<comment type="caution">
    <text evidence="3">The sequence shown here is derived from an EMBL/GenBank/DDBJ whole genome shotgun (WGS) entry which is preliminary data.</text>
</comment>
<feature type="signal peptide" evidence="2">
    <location>
        <begin position="1"/>
        <end position="22"/>
    </location>
</feature>
<evidence type="ECO:0000313" key="3">
    <source>
        <dbReference type="EMBL" id="MDP0587817.1"/>
    </source>
</evidence>
<sequence length="625" mass="67342">MFIRFISLLFVVVFLYSGSVIAVGGDDVDNIDGVGDAVILIPGLVGKNVSGCVGLEKDIVDRALKKGVFKEITIANNNMLPVKVMGQIIWVSLISVGMGLNLLVVHLENGDCANILSSDSALQKIGAVLGGAPIAVSSVRDLFFHVKGEVMGKRKTFMSFLPCNRNGDDNGVELDASVLEKDERAVNSNKHEKSKTLAVLSVVLKVAFAFIDVSYDAYAAGVSGGCLFGRPTGFFLGLFWNGIPSFATALLGSTQLIEFISAPFVGGSPRARRTRDLVAEVQSCNPWTGDRSEVSVSVKLTEENIDDWVDKVREKFIANKVGLLEGFAVGDSLGRDLRVSKRMECMKLFVVMAMSLVGGFAMSSIFASQTILNQVAESGLHVNGTQVTFSDPALGFAFKNETCNAVAGDKMVLINQPLLALSSMAIWSSVAYLCQGVDVTFVFMKTCVDTYEVLRVLTNKKKREIFASQSRSYRCGKYIGLTLGATLVGLYSWNAFGAMVPAVQQQYLYRCIGSMLGKLPAPLFVGYGITALAGLFIQGHTIIGNTLEGVFDAIGRVCCCHGSGKDKLEDASRVINDKVDIELMPLEGQSLVGDEPKVVSPERCINNEGMFSERLCEDGDFIGEL</sequence>
<dbReference type="Proteomes" id="UP001178148">
    <property type="component" value="Unassembled WGS sequence"/>
</dbReference>
<feature type="chain" id="PRO_5041659736" evidence="2">
    <location>
        <begin position="23"/>
        <end position="625"/>
    </location>
</feature>
<evidence type="ECO:0000256" key="2">
    <source>
        <dbReference type="SAM" id="SignalP"/>
    </source>
</evidence>
<keyword evidence="1" id="KW-0472">Membrane</keyword>
<protein>
    <submittedName>
        <fullName evidence="3">Uncharacterized protein</fullName>
    </submittedName>
</protein>
<feature type="transmembrane region" description="Helical" evidence="1">
    <location>
        <begin position="88"/>
        <end position="107"/>
    </location>
</feature>
<dbReference type="EMBL" id="JASXSV010000001">
    <property type="protein sequence ID" value="MDP0587817.1"/>
    <property type="molecule type" value="Genomic_DNA"/>
</dbReference>
<name>A0AA90SCA8_9GAMM</name>
<dbReference type="AlphaFoldDB" id="A0AA90SCA8"/>
<feature type="transmembrane region" description="Helical" evidence="1">
    <location>
        <begin position="478"/>
        <end position="499"/>
    </location>
</feature>
<keyword evidence="4" id="KW-1185">Reference proteome</keyword>
<evidence type="ECO:0000313" key="4">
    <source>
        <dbReference type="Proteomes" id="UP001178148"/>
    </source>
</evidence>
<keyword evidence="2" id="KW-0732">Signal</keyword>
<feature type="transmembrane region" description="Helical" evidence="1">
    <location>
        <begin position="197"/>
        <end position="218"/>
    </location>
</feature>
<feature type="transmembrane region" description="Helical" evidence="1">
    <location>
        <begin position="238"/>
        <end position="265"/>
    </location>
</feature>
<feature type="transmembrane region" description="Helical" evidence="1">
    <location>
        <begin position="348"/>
        <end position="367"/>
    </location>
</feature>
<reference evidence="3 4" key="1">
    <citation type="journal article" date="2023" name="bioRxiv">
        <title>An intranuclear bacterial parasite of deep-sea mussels expresses apoptosis inhibitors acquired from its host.</title>
        <authorList>
            <person name="Gonzalez Porras M.A."/>
            <person name="Assie A."/>
            <person name="Tietjen M."/>
            <person name="Violette M."/>
            <person name="Kleiner M."/>
            <person name="Gruber-Vodicka H."/>
            <person name="Dubilier N."/>
            <person name="Leisch N."/>
        </authorList>
    </citation>
    <scope>NUCLEOTIDE SEQUENCE [LARGE SCALE GENOMIC DNA]</scope>
    <source>
        <strain evidence="3">IAP13</strain>
    </source>
</reference>
<evidence type="ECO:0000256" key="1">
    <source>
        <dbReference type="SAM" id="Phobius"/>
    </source>
</evidence>
<keyword evidence="1" id="KW-0812">Transmembrane</keyword>
<feature type="transmembrane region" description="Helical" evidence="1">
    <location>
        <begin position="418"/>
        <end position="435"/>
    </location>
</feature>
<feature type="transmembrane region" description="Helical" evidence="1">
    <location>
        <begin position="519"/>
        <end position="537"/>
    </location>
</feature>
<organism evidence="3 4">
    <name type="scientific">Candidatus Endonucleibacter bathymodioli</name>
    <dbReference type="NCBI Taxonomy" id="539814"/>
    <lineage>
        <taxon>Bacteria</taxon>
        <taxon>Pseudomonadati</taxon>
        <taxon>Pseudomonadota</taxon>
        <taxon>Gammaproteobacteria</taxon>
        <taxon>Oceanospirillales</taxon>
        <taxon>Endozoicomonadaceae</taxon>
        <taxon>Candidatus Endonucleibacter</taxon>
    </lineage>
</organism>
<keyword evidence="1" id="KW-1133">Transmembrane helix</keyword>
<gene>
    <name evidence="3" type="ORF">QS748_00835</name>
</gene>
<accession>A0AA90SCA8</accession>